<proteinExistence type="predicted"/>
<dbReference type="AlphaFoldDB" id="A0A2H3AZD4"/>
<reference evidence="2" key="1">
    <citation type="journal article" date="2017" name="Nat. Ecol. Evol.">
        <title>Genome expansion and lineage-specific genetic innovations in the forest pathogenic fungi Armillaria.</title>
        <authorList>
            <person name="Sipos G."/>
            <person name="Prasanna A.N."/>
            <person name="Walter M.C."/>
            <person name="O'Connor E."/>
            <person name="Balint B."/>
            <person name="Krizsan K."/>
            <person name="Kiss B."/>
            <person name="Hess J."/>
            <person name="Varga T."/>
            <person name="Slot J."/>
            <person name="Riley R."/>
            <person name="Boka B."/>
            <person name="Rigling D."/>
            <person name="Barry K."/>
            <person name="Lee J."/>
            <person name="Mihaltcheva S."/>
            <person name="LaButti K."/>
            <person name="Lipzen A."/>
            <person name="Waldron R."/>
            <person name="Moloney N.M."/>
            <person name="Sperisen C."/>
            <person name="Kredics L."/>
            <person name="Vagvoelgyi C."/>
            <person name="Patrignani A."/>
            <person name="Fitzpatrick D."/>
            <person name="Nagy I."/>
            <person name="Doyle S."/>
            <person name="Anderson J.B."/>
            <person name="Grigoriev I.V."/>
            <person name="Gueldener U."/>
            <person name="Muensterkoetter M."/>
            <person name="Nagy L.G."/>
        </authorList>
    </citation>
    <scope>NUCLEOTIDE SEQUENCE [LARGE SCALE GENOMIC DNA]</scope>
    <source>
        <strain evidence="2">28-4</strain>
    </source>
</reference>
<dbReference type="Proteomes" id="UP000218334">
    <property type="component" value="Unassembled WGS sequence"/>
</dbReference>
<gene>
    <name evidence="1" type="ORF">ARMSODRAFT_982535</name>
</gene>
<accession>A0A2H3AZD4</accession>
<evidence type="ECO:0000313" key="2">
    <source>
        <dbReference type="Proteomes" id="UP000218334"/>
    </source>
</evidence>
<name>A0A2H3AZD4_9AGAR</name>
<sequence>MVPISPVSSPEKCCTEVSGALTSIIHFIDPTYPGLISCSLWFEQENGPTIAVNHGTFKLAIPSFVPERNSRLSQVRTVIPQFEHSKKKLPAVLPGMQAISSYFVQCNTHPGLRRARIGFGTVSESLSITLFSVLRKSATGGMGTVATCIPSTWAGPCLWW</sequence>
<evidence type="ECO:0000313" key="1">
    <source>
        <dbReference type="EMBL" id="PBK60182.1"/>
    </source>
</evidence>
<keyword evidence="2" id="KW-1185">Reference proteome</keyword>
<dbReference type="EMBL" id="KZ293491">
    <property type="protein sequence ID" value="PBK60182.1"/>
    <property type="molecule type" value="Genomic_DNA"/>
</dbReference>
<protein>
    <submittedName>
        <fullName evidence="1">Uncharacterized protein</fullName>
    </submittedName>
</protein>
<organism evidence="1 2">
    <name type="scientific">Armillaria solidipes</name>
    <dbReference type="NCBI Taxonomy" id="1076256"/>
    <lineage>
        <taxon>Eukaryota</taxon>
        <taxon>Fungi</taxon>
        <taxon>Dikarya</taxon>
        <taxon>Basidiomycota</taxon>
        <taxon>Agaricomycotina</taxon>
        <taxon>Agaricomycetes</taxon>
        <taxon>Agaricomycetidae</taxon>
        <taxon>Agaricales</taxon>
        <taxon>Marasmiineae</taxon>
        <taxon>Physalacriaceae</taxon>
        <taxon>Armillaria</taxon>
    </lineage>
</organism>